<feature type="transmembrane region" description="Helical" evidence="6">
    <location>
        <begin position="287"/>
        <end position="310"/>
    </location>
</feature>
<dbReference type="PANTHER" id="PTHR46795:SF3">
    <property type="entry name" value="ABC TRANSPORTER PERMEASE"/>
    <property type="match status" value="1"/>
</dbReference>
<keyword evidence="2 6" id="KW-1003">Cell membrane</keyword>
<sequence length="665" mass="74644">MFSKINLQLAFKNLFKNKELFLPFIISTIVTVIMMVVVISLPSNEGISQIPGGHNLQTILTMGSFIMIAFSLMFLMYINSFITSNRQKEFGLYHVLGMNKRNISIVLLAEMLYMYLISLGIGLLGGVIFNKITILAIRIIMNAEISFGSEISLSALIITSLIFLIFFIIISLIQITKLYHLKTIELIQSDKKGEKEPSSNLLLVIVGAAIIVEGIYLALSIQSPIGEIFKAFLATILVIVGIYFLFTSITTIVLKLLKSKKDFYYQVENYIPISSLLYRMKKNGIGLANITIMSIATILIFSVELSLILAPSDSLDTQFPSDVLIEAVLPENGEEANNKENMINIIDKTANDLGIEFQDLNQLTYLQFPGIVDGNTIYNDGKLYEEANVSPIYMTDQKNYNYFTQSNIKLNQDEIIISASSKQIKDGSVQLFETKYNATINNDIKTFPLEEDNSPGSENVVHIIVPSFEDLYKAEQQQASTLGDFASEITILTKMNLEVNDENEILFTDSLKENIEMGGYHANVGSKANSTQNLIALQSGVSFVVINLGLLLMVATFLTVYFKNISEALYEKNRFSILKKIGLSQREIKKSLSKQNLLMFVSPLIIAGILILLVYPLAEKYMFLLVIDAVNIFKLNIMVAFTIFTVFYLCVYRISSKNYYKIINS</sequence>
<feature type="transmembrane region" description="Helical" evidence="6">
    <location>
        <begin position="540"/>
        <end position="562"/>
    </location>
</feature>
<feature type="transmembrane region" description="Helical" evidence="6">
    <location>
        <begin position="59"/>
        <end position="78"/>
    </location>
</feature>
<feature type="transmembrane region" description="Helical" evidence="6">
    <location>
        <begin position="231"/>
        <end position="254"/>
    </location>
</feature>
<dbReference type="RefSeq" id="WP_197115233.1">
    <property type="nucleotide sequence ID" value="NZ_JACBXQ010000002.1"/>
</dbReference>
<organism evidence="8 9">
    <name type="scientific">Facklamia lactis</name>
    <dbReference type="NCBI Taxonomy" id="2749967"/>
    <lineage>
        <taxon>Bacteria</taxon>
        <taxon>Bacillati</taxon>
        <taxon>Bacillota</taxon>
        <taxon>Bacilli</taxon>
        <taxon>Lactobacillales</taxon>
        <taxon>Aerococcaceae</taxon>
        <taxon>Facklamia</taxon>
    </lineage>
</organism>
<comment type="subcellular location">
    <subcellularLocation>
        <location evidence="1 6">Cell membrane</location>
        <topology evidence="1 6">Multi-pass membrane protein</topology>
    </subcellularLocation>
</comment>
<comment type="similarity">
    <text evidence="6">Belongs to the ABC-4 integral membrane protein family.</text>
</comment>
<accession>A0ABS0LQ92</accession>
<dbReference type="EMBL" id="JACBXQ010000002">
    <property type="protein sequence ID" value="MBG9986336.1"/>
    <property type="molecule type" value="Genomic_DNA"/>
</dbReference>
<evidence type="ECO:0000256" key="6">
    <source>
        <dbReference type="PIRNR" id="PIRNR018968"/>
    </source>
</evidence>
<evidence type="ECO:0000313" key="8">
    <source>
        <dbReference type="EMBL" id="MBG9986336.1"/>
    </source>
</evidence>
<keyword evidence="3 6" id="KW-0812">Transmembrane</keyword>
<evidence type="ECO:0000256" key="4">
    <source>
        <dbReference type="ARBA" id="ARBA00022989"/>
    </source>
</evidence>
<comment type="caution">
    <text evidence="8">The sequence shown here is derived from an EMBL/GenBank/DDBJ whole genome shotgun (WGS) entry which is preliminary data.</text>
</comment>
<evidence type="ECO:0000256" key="1">
    <source>
        <dbReference type="ARBA" id="ARBA00004651"/>
    </source>
</evidence>
<evidence type="ECO:0000259" key="7">
    <source>
        <dbReference type="Pfam" id="PF02687"/>
    </source>
</evidence>
<feature type="transmembrane region" description="Helical" evidence="6">
    <location>
        <begin position="153"/>
        <end position="179"/>
    </location>
</feature>
<keyword evidence="6" id="KW-0813">Transport</keyword>
<protein>
    <submittedName>
        <fullName evidence="8">FtsX-like permease family protein</fullName>
    </submittedName>
</protein>
<name>A0ABS0LQ92_9LACT</name>
<evidence type="ECO:0000256" key="2">
    <source>
        <dbReference type="ARBA" id="ARBA00022475"/>
    </source>
</evidence>
<feature type="transmembrane region" description="Helical" evidence="6">
    <location>
        <begin position="112"/>
        <end position="141"/>
    </location>
</feature>
<keyword evidence="5 6" id="KW-0472">Membrane</keyword>
<dbReference type="InterPro" id="IPR052536">
    <property type="entry name" value="ABC-4_Integral_Memb_Prot"/>
</dbReference>
<evidence type="ECO:0000256" key="3">
    <source>
        <dbReference type="ARBA" id="ARBA00022692"/>
    </source>
</evidence>
<feature type="transmembrane region" description="Helical" evidence="6">
    <location>
        <begin position="621"/>
        <end position="651"/>
    </location>
</feature>
<dbReference type="PIRSF" id="PIRSF018968">
    <property type="entry name" value="ABC_permease_BceB"/>
    <property type="match status" value="1"/>
</dbReference>
<dbReference type="InterPro" id="IPR003838">
    <property type="entry name" value="ABC3_permease_C"/>
</dbReference>
<evidence type="ECO:0000313" key="9">
    <source>
        <dbReference type="Proteomes" id="UP000721415"/>
    </source>
</evidence>
<evidence type="ECO:0000256" key="5">
    <source>
        <dbReference type="ARBA" id="ARBA00023136"/>
    </source>
</evidence>
<feature type="transmembrane region" description="Helical" evidence="6">
    <location>
        <begin position="20"/>
        <end position="39"/>
    </location>
</feature>
<reference evidence="8 9" key="1">
    <citation type="submission" date="2020-07" db="EMBL/GenBank/DDBJ databases">
        <title>Facklamia lactis sp. nov., isolated from raw milk.</title>
        <authorList>
            <person name="Doll E.V."/>
            <person name="Huptas C."/>
            <person name="Staib L."/>
            <person name="Wenning M."/>
            <person name="Scherer S."/>
        </authorList>
    </citation>
    <scope>NUCLEOTIDE SEQUENCE [LARGE SCALE GENOMIC DNA]</scope>
    <source>
        <strain evidence="8 9">DSM 111018</strain>
    </source>
</reference>
<dbReference type="InterPro" id="IPR027022">
    <property type="entry name" value="ABC_permease_BceB-typ"/>
</dbReference>
<gene>
    <name evidence="8" type="ORF">HZY91_05440</name>
</gene>
<keyword evidence="4 6" id="KW-1133">Transmembrane helix</keyword>
<dbReference type="Pfam" id="PF02687">
    <property type="entry name" value="FtsX"/>
    <property type="match status" value="1"/>
</dbReference>
<proteinExistence type="inferred from homology"/>
<feature type="domain" description="ABC3 transporter permease C-terminal" evidence="7">
    <location>
        <begin position="63"/>
        <end position="180"/>
    </location>
</feature>
<keyword evidence="9" id="KW-1185">Reference proteome</keyword>
<feature type="transmembrane region" description="Helical" evidence="6">
    <location>
        <begin position="200"/>
        <end position="219"/>
    </location>
</feature>
<dbReference type="Proteomes" id="UP000721415">
    <property type="component" value="Unassembled WGS sequence"/>
</dbReference>
<dbReference type="PANTHER" id="PTHR46795">
    <property type="entry name" value="ABC TRANSPORTER PERMEASE-RELATED-RELATED"/>
    <property type="match status" value="1"/>
</dbReference>
<feature type="transmembrane region" description="Helical" evidence="6">
    <location>
        <begin position="596"/>
        <end position="615"/>
    </location>
</feature>